<proteinExistence type="predicted"/>
<dbReference type="PANTHER" id="PTHR43341">
    <property type="entry name" value="AMINO ACID PERMEASE"/>
    <property type="match status" value="1"/>
</dbReference>
<keyword evidence="2" id="KW-0813">Transport</keyword>
<dbReference type="GeneID" id="33559222"/>
<feature type="transmembrane region" description="Helical" evidence="7">
    <location>
        <begin position="364"/>
        <end position="387"/>
    </location>
</feature>
<dbReference type="OrthoDB" id="10062876at2759"/>
<keyword evidence="4" id="KW-0029">Amino-acid transport</keyword>
<feature type="transmembrane region" description="Helical" evidence="7">
    <location>
        <begin position="142"/>
        <end position="162"/>
    </location>
</feature>
<evidence type="ECO:0000256" key="6">
    <source>
        <dbReference type="ARBA" id="ARBA00023136"/>
    </source>
</evidence>
<dbReference type="InterPro" id="IPR050524">
    <property type="entry name" value="APC_YAT"/>
</dbReference>
<feature type="transmembrane region" description="Helical" evidence="7">
    <location>
        <begin position="437"/>
        <end position="457"/>
    </location>
</feature>
<keyword evidence="10" id="KW-1185">Reference proteome</keyword>
<name>A0A1Y1ULR8_9TREE</name>
<evidence type="ECO:0000313" key="9">
    <source>
        <dbReference type="EMBL" id="ORX38991.1"/>
    </source>
</evidence>
<dbReference type="STRING" id="4999.A0A1Y1ULR8"/>
<evidence type="ECO:0000256" key="1">
    <source>
        <dbReference type="ARBA" id="ARBA00004141"/>
    </source>
</evidence>
<evidence type="ECO:0000313" key="10">
    <source>
        <dbReference type="Proteomes" id="UP000193218"/>
    </source>
</evidence>
<feature type="transmembrane region" description="Helical" evidence="7">
    <location>
        <begin position="407"/>
        <end position="431"/>
    </location>
</feature>
<dbReference type="Proteomes" id="UP000193218">
    <property type="component" value="Unassembled WGS sequence"/>
</dbReference>
<dbReference type="PANTHER" id="PTHR43341:SF1">
    <property type="entry name" value="GENERAL AMINO-ACID PERMEASE GAP1"/>
    <property type="match status" value="1"/>
</dbReference>
<organism evidence="9 10">
    <name type="scientific">Kockovaella imperatae</name>
    <dbReference type="NCBI Taxonomy" id="4999"/>
    <lineage>
        <taxon>Eukaryota</taxon>
        <taxon>Fungi</taxon>
        <taxon>Dikarya</taxon>
        <taxon>Basidiomycota</taxon>
        <taxon>Agaricomycotina</taxon>
        <taxon>Tremellomycetes</taxon>
        <taxon>Tremellales</taxon>
        <taxon>Cuniculitremaceae</taxon>
        <taxon>Kockovaella</taxon>
    </lineage>
</organism>
<dbReference type="PIRSF" id="PIRSF006060">
    <property type="entry name" value="AA_transporter"/>
    <property type="match status" value="1"/>
</dbReference>
<evidence type="ECO:0000256" key="3">
    <source>
        <dbReference type="ARBA" id="ARBA00022692"/>
    </source>
</evidence>
<accession>A0A1Y1ULR8</accession>
<feature type="transmembrane region" description="Helical" evidence="7">
    <location>
        <begin position="116"/>
        <end position="136"/>
    </location>
</feature>
<dbReference type="InterPro" id="IPR022324">
    <property type="entry name" value="Bacilysin_exporter_BacE_put"/>
</dbReference>
<dbReference type="Gene3D" id="1.20.1740.10">
    <property type="entry name" value="Amino acid/polyamine transporter I"/>
    <property type="match status" value="1"/>
</dbReference>
<comment type="subcellular location">
    <subcellularLocation>
        <location evidence="1">Membrane</location>
        <topology evidence="1">Multi-pass membrane protein</topology>
    </subcellularLocation>
</comment>
<evidence type="ECO:0000256" key="4">
    <source>
        <dbReference type="ARBA" id="ARBA00022970"/>
    </source>
</evidence>
<dbReference type="GO" id="GO:0016020">
    <property type="term" value="C:membrane"/>
    <property type="evidence" value="ECO:0007669"/>
    <property type="project" value="UniProtKB-SubCell"/>
</dbReference>
<dbReference type="AlphaFoldDB" id="A0A1Y1ULR8"/>
<dbReference type="PRINTS" id="PR01988">
    <property type="entry name" value="EXPORTERBACE"/>
</dbReference>
<dbReference type="Pfam" id="PF00324">
    <property type="entry name" value="AA_permease"/>
    <property type="match status" value="1"/>
</dbReference>
<feature type="transmembrane region" description="Helical" evidence="7">
    <location>
        <begin position="238"/>
        <end position="257"/>
    </location>
</feature>
<dbReference type="InParanoid" id="A0A1Y1ULR8"/>
<evidence type="ECO:0000256" key="2">
    <source>
        <dbReference type="ARBA" id="ARBA00022448"/>
    </source>
</evidence>
<keyword evidence="3 7" id="KW-0812">Transmembrane</keyword>
<feature type="transmembrane region" description="Helical" evidence="7">
    <location>
        <begin position="330"/>
        <end position="352"/>
    </location>
</feature>
<dbReference type="InterPro" id="IPR004841">
    <property type="entry name" value="AA-permease/SLC12A_dom"/>
</dbReference>
<reference evidence="9 10" key="1">
    <citation type="submission" date="2017-03" db="EMBL/GenBank/DDBJ databases">
        <title>Widespread Adenine N6-methylation of Active Genes in Fungi.</title>
        <authorList>
            <consortium name="DOE Joint Genome Institute"/>
            <person name="Mondo S.J."/>
            <person name="Dannebaum R.O."/>
            <person name="Kuo R.C."/>
            <person name="Louie K.B."/>
            <person name="Bewick A.J."/>
            <person name="Labutti K."/>
            <person name="Haridas S."/>
            <person name="Kuo A."/>
            <person name="Salamov A."/>
            <person name="Ahrendt S.R."/>
            <person name="Lau R."/>
            <person name="Bowen B.P."/>
            <person name="Lipzen A."/>
            <person name="Sullivan W."/>
            <person name="Andreopoulos W.B."/>
            <person name="Clum A."/>
            <person name="Lindquist E."/>
            <person name="Daum C."/>
            <person name="Northen T.R."/>
            <person name="Ramamoorthy G."/>
            <person name="Schmitz R.J."/>
            <person name="Gryganskyi A."/>
            <person name="Culley D."/>
            <person name="Magnuson J."/>
            <person name="James T.Y."/>
            <person name="O'Malley M.A."/>
            <person name="Stajich J.E."/>
            <person name="Spatafora J.W."/>
            <person name="Visel A."/>
            <person name="Grigoriev I.V."/>
        </authorList>
    </citation>
    <scope>NUCLEOTIDE SEQUENCE [LARGE SCALE GENOMIC DNA]</scope>
    <source>
        <strain evidence="9 10">NRRL Y-17943</strain>
    </source>
</reference>
<evidence type="ECO:0000259" key="8">
    <source>
        <dbReference type="Pfam" id="PF00324"/>
    </source>
</evidence>
<sequence length="506" mass="55392">MIALAGMVSRLSVVQIGTGLFLSTGSALASAGPLGLLLAYILMGAVTACIAYISAELSAFIPLSGGFIRHTALYIDKSTAMVVGWDFAYTMAVTMPAEITAATNLIGFWNPKITPAMGITIFWAGIVFINFCPVRWYGESEYFFALLKIALIVGLILGGLILDLGGVKGQERIGFRYWKAPYEPIIAQFTTGAAGRFLSFWNVMISAAFAYNNVQVVATAGAETRDPRRSIPRAVKTTFWRVAIFYIISVLIMGMIVPANALDLVDKSGTAASPFVIAFDRAGVKVLPSIINAVILTSAFSSGNSCTFLASRTMYGLALDGFAPSVFLRVSRWGVPYVCVFVSSLFGSLAYLSLGATAMQAFGWLVNIVTTAGLIAWCVICITFIRFERGMRIQGISRTRLPYKAPLQPYLTWFASIVITLILLFCGFSAFTPTFSYSAFLTNYLNVLIFIPAWIIVKLVRRDRPIAYADMDLEGPLRTWEEEKDLNADSIYGRLSTWEKLLNKFL</sequence>
<keyword evidence="6 7" id="KW-0472">Membrane</keyword>
<protein>
    <submittedName>
        <fullName evidence="9">Amino acid transporter</fullName>
    </submittedName>
</protein>
<dbReference type="FunFam" id="1.20.1740.10:FF:000001">
    <property type="entry name" value="Amino acid permease"/>
    <property type="match status" value="1"/>
</dbReference>
<comment type="caution">
    <text evidence="9">The sequence shown here is derived from an EMBL/GenBank/DDBJ whole genome shotgun (WGS) entry which is preliminary data.</text>
</comment>
<feature type="transmembrane region" description="Helical" evidence="7">
    <location>
        <begin position="39"/>
        <end position="61"/>
    </location>
</feature>
<gene>
    <name evidence="9" type="ORF">BD324DRAFT_641280</name>
</gene>
<evidence type="ECO:0000256" key="5">
    <source>
        <dbReference type="ARBA" id="ARBA00022989"/>
    </source>
</evidence>
<dbReference type="EMBL" id="NBSH01000003">
    <property type="protein sequence ID" value="ORX38991.1"/>
    <property type="molecule type" value="Genomic_DNA"/>
</dbReference>
<evidence type="ECO:0000256" key="7">
    <source>
        <dbReference type="SAM" id="Phobius"/>
    </source>
</evidence>
<keyword evidence="5 7" id="KW-1133">Transmembrane helix</keyword>
<feature type="domain" description="Amino acid permease/ SLC12A" evidence="8">
    <location>
        <begin position="16"/>
        <end position="463"/>
    </location>
</feature>
<dbReference type="RefSeq" id="XP_021872854.1">
    <property type="nucleotide sequence ID" value="XM_022017413.1"/>
</dbReference>
<dbReference type="GO" id="GO:0015171">
    <property type="term" value="F:amino acid transmembrane transporter activity"/>
    <property type="evidence" value="ECO:0007669"/>
    <property type="project" value="TreeGrafter"/>
</dbReference>